<organism evidence="3 4">
    <name type="scientific">Rhodocytophaga aerolata</name>
    <dbReference type="NCBI Taxonomy" id="455078"/>
    <lineage>
        <taxon>Bacteria</taxon>
        <taxon>Pseudomonadati</taxon>
        <taxon>Bacteroidota</taxon>
        <taxon>Cytophagia</taxon>
        <taxon>Cytophagales</taxon>
        <taxon>Rhodocytophagaceae</taxon>
        <taxon>Rhodocytophaga</taxon>
    </lineage>
</organism>
<dbReference type="InterPro" id="IPR021860">
    <property type="entry name" value="Peptidase_S12_Pab87-rel_C"/>
</dbReference>
<dbReference type="Proteomes" id="UP001168528">
    <property type="component" value="Unassembled WGS sequence"/>
</dbReference>
<evidence type="ECO:0000256" key="1">
    <source>
        <dbReference type="SAM" id="SignalP"/>
    </source>
</evidence>
<protein>
    <submittedName>
        <fullName evidence="3">DUF3471 domain-containing protein</fullName>
    </submittedName>
</protein>
<sequence length="142" mass="15732">MFTKLKKSTTHLILFLALATLHVHCTKKQVATAANTNSTNTTSTSTTASSEGTIDATDLQKYIGRYDIESDEISWAEVTVENNKLYGKSNEQPKTELINESGDKFRVQGLDATVTFTRDGQQQITGLVISYQGYEFKGEKVK</sequence>
<keyword evidence="4" id="KW-1185">Reference proteome</keyword>
<gene>
    <name evidence="3" type="ORF">Q0590_11790</name>
</gene>
<feature type="chain" id="PRO_5045959265" evidence="1">
    <location>
        <begin position="26"/>
        <end position="142"/>
    </location>
</feature>
<reference evidence="3" key="1">
    <citation type="submission" date="2023-07" db="EMBL/GenBank/DDBJ databases">
        <title>The genome sequence of Rhodocytophaga aerolata KACC 12507.</title>
        <authorList>
            <person name="Zhang X."/>
        </authorList>
    </citation>
    <scope>NUCLEOTIDE SEQUENCE</scope>
    <source>
        <strain evidence="3">KACC 12507</strain>
    </source>
</reference>
<accession>A0ABT8R4C8</accession>
<keyword evidence="1" id="KW-0732">Signal</keyword>
<name>A0ABT8R4C8_9BACT</name>
<proteinExistence type="predicted"/>
<evidence type="ECO:0000259" key="2">
    <source>
        <dbReference type="Pfam" id="PF11954"/>
    </source>
</evidence>
<feature type="signal peptide" evidence="1">
    <location>
        <begin position="1"/>
        <end position="25"/>
    </location>
</feature>
<dbReference type="RefSeq" id="WP_302037743.1">
    <property type="nucleotide sequence ID" value="NZ_JAUKPO010000005.1"/>
</dbReference>
<dbReference type="Pfam" id="PF11954">
    <property type="entry name" value="DUF3471"/>
    <property type="match status" value="1"/>
</dbReference>
<comment type="caution">
    <text evidence="3">The sequence shown here is derived from an EMBL/GenBank/DDBJ whole genome shotgun (WGS) entry which is preliminary data.</text>
</comment>
<feature type="domain" description="Peptidase S12 Pab87-related C-terminal" evidence="2">
    <location>
        <begin position="50"/>
        <end position="130"/>
    </location>
</feature>
<evidence type="ECO:0000313" key="4">
    <source>
        <dbReference type="Proteomes" id="UP001168528"/>
    </source>
</evidence>
<evidence type="ECO:0000313" key="3">
    <source>
        <dbReference type="EMBL" id="MDO1446940.1"/>
    </source>
</evidence>
<dbReference type="EMBL" id="JAUKPO010000005">
    <property type="protein sequence ID" value="MDO1446940.1"/>
    <property type="molecule type" value="Genomic_DNA"/>
</dbReference>